<sequence>MVNLTRIYTRTGDAGTTRLSDNAEVPKTDLRVEAYGAVDETNACIALAMSHGGLPPRVVEMLDLIRNELFDVGADLSTPQHPDPQWPPLRIEQSSIDRLEAWCDELGEDLPNLRSFILPGGSPTVAGLHVARTVCRRAERIAWRAVEHHGTEASTEKGCGGINLLAVTYLNRLSDLLFTMCRVGAGPDGDVLWVPGTDREAPTRSRSQG</sequence>
<dbReference type="GO" id="GO:0009236">
    <property type="term" value="P:cobalamin biosynthetic process"/>
    <property type="evidence" value="ECO:0007669"/>
    <property type="project" value="UniProtKB-UniRule"/>
</dbReference>
<evidence type="ECO:0000256" key="2">
    <source>
        <dbReference type="ARBA" id="ARBA00007487"/>
    </source>
</evidence>
<evidence type="ECO:0000313" key="16">
    <source>
        <dbReference type="EMBL" id="RRD50569.1"/>
    </source>
</evidence>
<evidence type="ECO:0000256" key="14">
    <source>
        <dbReference type="RuleBase" id="RU366026"/>
    </source>
</evidence>
<evidence type="ECO:0000256" key="1">
    <source>
        <dbReference type="ARBA" id="ARBA00005121"/>
    </source>
</evidence>
<accession>A0A3P1WVG5</accession>
<dbReference type="InterPro" id="IPR029499">
    <property type="entry name" value="PduO-typ"/>
</dbReference>
<evidence type="ECO:0000256" key="9">
    <source>
        <dbReference type="ARBA" id="ARBA00031529"/>
    </source>
</evidence>
<dbReference type="PANTHER" id="PTHR12213:SF0">
    <property type="entry name" value="CORRINOID ADENOSYLTRANSFERASE MMAB"/>
    <property type="match status" value="1"/>
</dbReference>
<dbReference type="Pfam" id="PF01923">
    <property type="entry name" value="Cob_adeno_trans"/>
    <property type="match status" value="1"/>
</dbReference>
<evidence type="ECO:0000256" key="7">
    <source>
        <dbReference type="ARBA" id="ARBA00022741"/>
    </source>
</evidence>
<dbReference type="Proteomes" id="UP000280935">
    <property type="component" value="Unassembled WGS sequence"/>
</dbReference>
<dbReference type="SUPFAM" id="SSF89028">
    <property type="entry name" value="Cobalamin adenosyltransferase-like"/>
    <property type="match status" value="1"/>
</dbReference>
<protein>
    <recommendedName>
        <fullName evidence="4 14">Corrinoid adenosyltransferase</fullName>
        <ecNumber evidence="3 14">2.5.1.17</ecNumber>
    </recommendedName>
    <alternativeName>
        <fullName evidence="9 14">Cob(II)alamin adenosyltransferase</fullName>
    </alternativeName>
    <alternativeName>
        <fullName evidence="11 14">Cob(II)yrinic acid a,c-diamide adenosyltransferase</fullName>
    </alternativeName>
    <alternativeName>
        <fullName evidence="10 14">Cobinamide/cobalamin adenosyltransferase</fullName>
    </alternativeName>
</protein>
<name>A0A3P1WVG5_9ACTN</name>
<dbReference type="NCBIfam" id="TIGR00636">
    <property type="entry name" value="PduO_Nterm"/>
    <property type="match status" value="1"/>
</dbReference>
<dbReference type="OrthoDB" id="9778896at2"/>
<reference evidence="16 17" key="1">
    <citation type="submission" date="2018-11" db="EMBL/GenBank/DDBJ databases">
        <title>Genomes From Bacteria Associated with the Canine Oral Cavity: a Test Case for Automated Genome-Based Taxonomic Assignment.</title>
        <authorList>
            <person name="Coil D.A."/>
            <person name="Jospin G."/>
            <person name="Darling A.E."/>
            <person name="Wallis C."/>
            <person name="Davis I.J."/>
            <person name="Harris S."/>
            <person name="Eisen J.A."/>
            <person name="Holcombe L.J."/>
            <person name="O'Flynn C."/>
        </authorList>
    </citation>
    <scope>NUCLEOTIDE SEQUENCE [LARGE SCALE GENOMIC DNA]</scope>
    <source>
        <strain evidence="16 17">OH2822_COT-296</strain>
    </source>
</reference>
<dbReference type="Gene3D" id="1.20.1200.10">
    <property type="entry name" value="Cobalamin adenosyltransferase-like"/>
    <property type="match status" value="1"/>
</dbReference>
<proteinExistence type="inferred from homology"/>
<dbReference type="InterPro" id="IPR036451">
    <property type="entry name" value="CblAdoTrfase-like_sf"/>
</dbReference>
<evidence type="ECO:0000256" key="10">
    <source>
        <dbReference type="ARBA" id="ARBA00033334"/>
    </source>
</evidence>
<keyword evidence="8 14" id="KW-0067">ATP-binding</keyword>
<organism evidence="16 17">
    <name type="scientific">Arachnia propionica</name>
    <dbReference type="NCBI Taxonomy" id="1750"/>
    <lineage>
        <taxon>Bacteria</taxon>
        <taxon>Bacillati</taxon>
        <taxon>Actinomycetota</taxon>
        <taxon>Actinomycetes</taxon>
        <taxon>Propionibacteriales</taxon>
        <taxon>Propionibacteriaceae</taxon>
        <taxon>Arachnia</taxon>
    </lineage>
</organism>
<comment type="pathway">
    <text evidence="1 14">Cofactor biosynthesis; adenosylcobalamin biosynthesis; adenosylcobalamin from cob(II)yrinate a,c-diamide: step 2/7.</text>
</comment>
<evidence type="ECO:0000256" key="3">
    <source>
        <dbReference type="ARBA" id="ARBA00012454"/>
    </source>
</evidence>
<comment type="catalytic activity">
    <reaction evidence="13 14">
        <text>2 cob(II)alamin + reduced [electron-transfer flavoprotein] + 2 ATP = 2 adenosylcob(III)alamin + 2 triphosphate + oxidized [electron-transfer flavoprotein] + 3 H(+)</text>
        <dbReference type="Rhea" id="RHEA:28671"/>
        <dbReference type="Rhea" id="RHEA-COMP:10685"/>
        <dbReference type="Rhea" id="RHEA-COMP:10686"/>
        <dbReference type="ChEBI" id="CHEBI:15378"/>
        <dbReference type="ChEBI" id="CHEBI:16304"/>
        <dbReference type="ChEBI" id="CHEBI:18036"/>
        <dbReference type="ChEBI" id="CHEBI:18408"/>
        <dbReference type="ChEBI" id="CHEBI:30616"/>
        <dbReference type="ChEBI" id="CHEBI:57692"/>
        <dbReference type="ChEBI" id="CHEBI:58307"/>
        <dbReference type="EC" id="2.5.1.17"/>
    </reaction>
</comment>
<evidence type="ECO:0000259" key="15">
    <source>
        <dbReference type="Pfam" id="PF01923"/>
    </source>
</evidence>
<dbReference type="PANTHER" id="PTHR12213">
    <property type="entry name" value="CORRINOID ADENOSYLTRANSFERASE"/>
    <property type="match status" value="1"/>
</dbReference>
<evidence type="ECO:0000313" key="17">
    <source>
        <dbReference type="Proteomes" id="UP000280935"/>
    </source>
</evidence>
<comment type="caution">
    <text evidence="16">The sequence shown here is derived from an EMBL/GenBank/DDBJ whole genome shotgun (WGS) entry which is preliminary data.</text>
</comment>
<dbReference type="GO" id="GO:0005524">
    <property type="term" value="F:ATP binding"/>
    <property type="evidence" value="ECO:0007669"/>
    <property type="project" value="UniProtKB-UniRule"/>
</dbReference>
<evidence type="ECO:0000256" key="11">
    <source>
        <dbReference type="ARBA" id="ARBA00033354"/>
    </source>
</evidence>
<dbReference type="RefSeq" id="WP_125227174.1">
    <property type="nucleotide sequence ID" value="NZ_RQYT01000005.1"/>
</dbReference>
<comment type="similarity">
    <text evidence="2 14">Belongs to the Cob(I)alamin adenosyltransferase family.</text>
</comment>
<dbReference type="GO" id="GO:0008817">
    <property type="term" value="F:corrinoid adenosyltransferase activity"/>
    <property type="evidence" value="ECO:0007669"/>
    <property type="project" value="UniProtKB-UniRule"/>
</dbReference>
<keyword evidence="6 14" id="KW-0808">Transferase</keyword>
<dbReference type="InterPro" id="IPR016030">
    <property type="entry name" value="CblAdoTrfase-like"/>
</dbReference>
<gene>
    <name evidence="16" type="ORF">EII35_04020</name>
</gene>
<dbReference type="EC" id="2.5.1.17" evidence="3 14"/>
<evidence type="ECO:0000256" key="6">
    <source>
        <dbReference type="ARBA" id="ARBA00022679"/>
    </source>
</evidence>
<comment type="catalytic activity">
    <reaction evidence="12 14">
        <text>2 cob(II)yrinate a,c diamide + reduced [electron-transfer flavoprotein] + 2 ATP = 2 adenosylcob(III)yrinate a,c-diamide + 2 triphosphate + oxidized [electron-transfer flavoprotein] + 3 H(+)</text>
        <dbReference type="Rhea" id="RHEA:11528"/>
        <dbReference type="Rhea" id="RHEA-COMP:10685"/>
        <dbReference type="Rhea" id="RHEA-COMP:10686"/>
        <dbReference type="ChEBI" id="CHEBI:15378"/>
        <dbReference type="ChEBI" id="CHEBI:18036"/>
        <dbReference type="ChEBI" id="CHEBI:30616"/>
        <dbReference type="ChEBI" id="CHEBI:57692"/>
        <dbReference type="ChEBI" id="CHEBI:58307"/>
        <dbReference type="ChEBI" id="CHEBI:58503"/>
        <dbReference type="ChEBI" id="CHEBI:58537"/>
        <dbReference type="EC" id="2.5.1.17"/>
    </reaction>
</comment>
<evidence type="ECO:0000256" key="12">
    <source>
        <dbReference type="ARBA" id="ARBA00048555"/>
    </source>
</evidence>
<dbReference type="AlphaFoldDB" id="A0A3P1WVG5"/>
<evidence type="ECO:0000256" key="8">
    <source>
        <dbReference type="ARBA" id="ARBA00022840"/>
    </source>
</evidence>
<keyword evidence="7 14" id="KW-0547">Nucleotide-binding</keyword>
<dbReference type="UniPathway" id="UPA00148">
    <property type="reaction ID" value="UER00233"/>
</dbReference>
<keyword evidence="5 14" id="KW-0169">Cobalamin biosynthesis</keyword>
<evidence type="ECO:0000256" key="4">
    <source>
        <dbReference type="ARBA" id="ARBA00020963"/>
    </source>
</evidence>
<feature type="domain" description="Cobalamin adenosyltransferase-like" evidence="15">
    <location>
        <begin position="7"/>
        <end position="183"/>
    </location>
</feature>
<evidence type="ECO:0000256" key="13">
    <source>
        <dbReference type="ARBA" id="ARBA00048692"/>
    </source>
</evidence>
<evidence type="ECO:0000256" key="5">
    <source>
        <dbReference type="ARBA" id="ARBA00022573"/>
    </source>
</evidence>
<dbReference type="EMBL" id="RQYT01000005">
    <property type="protein sequence ID" value="RRD50569.1"/>
    <property type="molecule type" value="Genomic_DNA"/>
</dbReference>